<keyword evidence="12" id="KW-1185">Reference proteome</keyword>
<comment type="catalytic activity">
    <reaction evidence="1">
        <text>inosine + phosphate = alpha-D-ribose 1-phosphate + hypoxanthine</text>
        <dbReference type="Rhea" id="RHEA:27646"/>
        <dbReference type="ChEBI" id="CHEBI:17368"/>
        <dbReference type="ChEBI" id="CHEBI:17596"/>
        <dbReference type="ChEBI" id="CHEBI:43474"/>
        <dbReference type="ChEBI" id="CHEBI:57720"/>
        <dbReference type="EC" id="2.4.2.1"/>
    </reaction>
    <physiologicalReaction direction="left-to-right" evidence="1">
        <dbReference type="Rhea" id="RHEA:27647"/>
    </physiologicalReaction>
</comment>
<evidence type="ECO:0000256" key="8">
    <source>
        <dbReference type="ARBA" id="ARBA00048968"/>
    </source>
</evidence>
<evidence type="ECO:0000256" key="4">
    <source>
        <dbReference type="ARBA" id="ARBA00022723"/>
    </source>
</evidence>
<dbReference type="KEGG" id="pxi:J5O05_02815"/>
<evidence type="ECO:0000256" key="10">
    <source>
        <dbReference type="RuleBase" id="RU361274"/>
    </source>
</evidence>
<keyword evidence="4" id="KW-0479">Metal-binding</keyword>
<evidence type="ECO:0000256" key="3">
    <source>
        <dbReference type="ARBA" id="ARBA00022679"/>
    </source>
</evidence>
<name>A0A975DHX8_9GAMM</name>
<evidence type="ECO:0000256" key="2">
    <source>
        <dbReference type="ARBA" id="ARBA00007353"/>
    </source>
</evidence>
<dbReference type="NCBIfam" id="TIGR00726">
    <property type="entry name" value="peptidoglycan editing factor PgeF"/>
    <property type="match status" value="1"/>
</dbReference>
<dbReference type="InterPro" id="IPR003730">
    <property type="entry name" value="Cu_polyphenol_OxRdtase"/>
</dbReference>
<comment type="catalytic activity">
    <reaction evidence="8">
        <text>adenosine + phosphate = alpha-D-ribose 1-phosphate + adenine</text>
        <dbReference type="Rhea" id="RHEA:27642"/>
        <dbReference type="ChEBI" id="CHEBI:16335"/>
        <dbReference type="ChEBI" id="CHEBI:16708"/>
        <dbReference type="ChEBI" id="CHEBI:43474"/>
        <dbReference type="ChEBI" id="CHEBI:57720"/>
        <dbReference type="EC" id="2.4.2.1"/>
    </reaction>
    <physiologicalReaction direction="left-to-right" evidence="8">
        <dbReference type="Rhea" id="RHEA:27643"/>
    </physiologicalReaction>
</comment>
<keyword evidence="6" id="KW-0862">Zinc</keyword>
<evidence type="ECO:0000256" key="1">
    <source>
        <dbReference type="ARBA" id="ARBA00000553"/>
    </source>
</evidence>
<dbReference type="InterPro" id="IPR011324">
    <property type="entry name" value="Cytotoxic_necrot_fac-like_cat"/>
</dbReference>
<evidence type="ECO:0000256" key="7">
    <source>
        <dbReference type="ARBA" id="ARBA00047989"/>
    </source>
</evidence>
<reference evidence="11" key="1">
    <citation type="submission" date="2021-03" db="EMBL/GenBank/DDBJ databases">
        <title>Complete Genome of Pseudoalteromonas xiamenensis STKMTI.2, a new potential marine bacterium producing anti-Vibrio compounds.</title>
        <authorList>
            <person name="Handayani D.P."/>
            <person name="Isnansetyo A."/>
            <person name="Istiqomah I."/>
            <person name="Jumina J."/>
        </authorList>
    </citation>
    <scope>NUCLEOTIDE SEQUENCE</scope>
    <source>
        <strain evidence="11">STKMTI.2</strain>
    </source>
</reference>
<comment type="catalytic activity">
    <reaction evidence="9">
        <text>S-methyl-5'-thioadenosine + phosphate = 5-(methylsulfanyl)-alpha-D-ribose 1-phosphate + adenine</text>
        <dbReference type="Rhea" id="RHEA:11852"/>
        <dbReference type="ChEBI" id="CHEBI:16708"/>
        <dbReference type="ChEBI" id="CHEBI:17509"/>
        <dbReference type="ChEBI" id="CHEBI:43474"/>
        <dbReference type="ChEBI" id="CHEBI:58533"/>
        <dbReference type="EC" id="2.4.2.28"/>
    </reaction>
    <physiologicalReaction direction="left-to-right" evidence="9">
        <dbReference type="Rhea" id="RHEA:11853"/>
    </physiologicalReaction>
</comment>
<dbReference type="CDD" id="cd16833">
    <property type="entry name" value="YfiH"/>
    <property type="match status" value="1"/>
</dbReference>
<dbReference type="GO" id="GO:0016787">
    <property type="term" value="F:hydrolase activity"/>
    <property type="evidence" value="ECO:0007669"/>
    <property type="project" value="UniProtKB-KW"/>
</dbReference>
<comment type="catalytic activity">
    <reaction evidence="7">
        <text>adenosine + H2O + H(+) = inosine + NH4(+)</text>
        <dbReference type="Rhea" id="RHEA:24408"/>
        <dbReference type="ChEBI" id="CHEBI:15377"/>
        <dbReference type="ChEBI" id="CHEBI:15378"/>
        <dbReference type="ChEBI" id="CHEBI:16335"/>
        <dbReference type="ChEBI" id="CHEBI:17596"/>
        <dbReference type="ChEBI" id="CHEBI:28938"/>
        <dbReference type="EC" id="3.5.4.4"/>
    </reaction>
    <physiologicalReaction direction="left-to-right" evidence="7">
        <dbReference type="Rhea" id="RHEA:24409"/>
    </physiologicalReaction>
</comment>
<dbReference type="GO" id="GO:0017061">
    <property type="term" value="F:S-methyl-5-thioadenosine phosphorylase activity"/>
    <property type="evidence" value="ECO:0007669"/>
    <property type="project" value="UniProtKB-EC"/>
</dbReference>
<dbReference type="PANTHER" id="PTHR30616">
    <property type="entry name" value="UNCHARACTERIZED PROTEIN YFIH"/>
    <property type="match status" value="1"/>
</dbReference>
<dbReference type="SUPFAM" id="SSF64438">
    <property type="entry name" value="CNF1/YfiH-like putative cysteine hydrolases"/>
    <property type="match status" value="1"/>
</dbReference>
<dbReference type="AlphaFoldDB" id="A0A975DHX8"/>
<sequence>MFLEATWPLAPFVGGFCTVRHTLGVSQTPFDKFNVAYHVGDNADHVAQNRRTLDSFLPRSPIWLNQVHGGRVVDINESNISECANNQLDADGLFTRLTNTPLAIMTADCLPILLSNEDGSEVAALHGGWRPLHKNIIKQALRFFESSPEHVSAWFGPAIGPKAFEVGLDVVEAFCNDDPNYKGAFVRHPDNEDKWLANIFTLARMQLLALGVKNIYSDDLCTVEDKTRFFSYRRDKQTGRMVSVIWRKYP</sequence>
<proteinExistence type="inferred from homology"/>
<protein>
    <recommendedName>
        <fullName evidence="10">Purine nucleoside phosphorylase</fullName>
    </recommendedName>
</protein>
<evidence type="ECO:0000256" key="5">
    <source>
        <dbReference type="ARBA" id="ARBA00022801"/>
    </source>
</evidence>
<dbReference type="RefSeq" id="WP_208843507.1">
    <property type="nucleotide sequence ID" value="NZ_CP072133.1"/>
</dbReference>
<dbReference type="Pfam" id="PF02578">
    <property type="entry name" value="Cu-oxidase_4"/>
    <property type="match status" value="1"/>
</dbReference>
<evidence type="ECO:0000313" key="12">
    <source>
        <dbReference type="Proteomes" id="UP000664904"/>
    </source>
</evidence>
<keyword evidence="5" id="KW-0378">Hydrolase</keyword>
<keyword evidence="3" id="KW-0808">Transferase</keyword>
<dbReference type="PANTHER" id="PTHR30616:SF2">
    <property type="entry name" value="PURINE NUCLEOSIDE PHOSPHORYLASE LACC1"/>
    <property type="match status" value="1"/>
</dbReference>
<dbReference type="EMBL" id="CP072133">
    <property type="protein sequence ID" value="QTH71884.1"/>
    <property type="molecule type" value="Genomic_DNA"/>
</dbReference>
<evidence type="ECO:0000313" key="11">
    <source>
        <dbReference type="EMBL" id="QTH71884.1"/>
    </source>
</evidence>
<organism evidence="11 12">
    <name type="scientific">Pseudoalteromonas xiamenensis</name>
    <dbReference type="NCBI Taxonomy" id="882626"/>
    <lineage>
        <taxon>Bacteria</taxon>
        <taxon>Pseudomonadati</taxon>
        <taxon>Pseudomonadota</taxon>
        <taxon>Gammaproteobacteria</taxon>
        <taxon>Alteromonadales</taxon>
        <taxon>Pseudoalteromonadaceae</taxon>
        <taxon>Pseudoalteromonas</taxon>
    </lineage>
</organism>
<dbReference type="Proteomes" id="UP000664904">
    <property type="component" value="Chromosome"/>
</dbReference>
<evidence type="ECO:0000256" key="9">
    <source>
        <dbReference type="ARBA" id="ARBA00049893"/>
    </source>
</evidence>
<comment type="similarity">
    <text evidence="2 10">Belongs to the purine nucleoside phosphorylase YfiH/LACC1 family.</text>
</comment>
<dbReference type="InterPro" id="IPR038371">
    <property type="entry name" value="Cu_polyphenol_OxRdtase_sf"/>
</dbReference>
<evidence type="ECO:0000256" key="6">
    <source>
        <dbReference type="ARBA" id="ARBA00022833"/>
    </source>
</evidence>
<dbReference type="Gene3D" id="3.60.140.10">
    <property type="entry name" value="CNF1/YfiH-like putative cysteine hydrolases"/>
    <property type="match status" value="1"/>
</dbReference>
<dbReference type="GO" id="GO:0005507">
    <property type="term" value="F:copper ion binding"/>
    <property type="evidence" value="ECO:0007669"/>
    <property type="project" value="TreeGrafter"/>
</dbReference>
<accession>A0A975DHX8</accession>
<gene>
    <name evidence="11" type="primary">pgeF</name>
    <name evidence="11" type="ORF">J5O05_02815</name>
</gene>